<evidence type="ECO:0000313" key="2">
    <source>
        <dbReference type="Proteomes" id="UP000027195"/>
    </source>
</evidence>
<dbReference type="Proteomes" id="UP000027195">
    <property type="component" value="Unassembled WGS sequence"/>
</dbReference>
<sequence>YVVNPINNDHCPPFQFHPTHSTEDYLSQAVSTASSIYFPLPIASTTPDESPSCAAKFF</sequence>
<dbReference type="HOGENOM" id="CLU_2984427_0_0_1"/>
<evidence type="ECO:0000313" key="1">
    <source>
        <dbReference type="EMBL" id="KDQ09634.1"/>
    </source>
</evidence>
<proteinExistence type="predicted"/>
<organism evidence="1 2">
    <name type="scientific">Botryobasidium botryosum (strain FD-172 SS1)</name>
    <dbReference type="NCBI Taxonomy" id="930990"/>
    <lineage>
        <taxon>Eukaryota</taxon>
        <taxon>Fungi</taxon>
        <taxon>Dikarya</taxon>
        <taxon>Basidiomycota</taxon>
        <taxon>Agaricomycotina</taxon>
        <taxon>Agaricomycetes</taxon>
        <taxon>Cantharellales</taxon>
        <taxon>Botryobasidiaceae</taxon>
        <taxon>Botryobasidium</taxon>
    </lineage>
</organism>
<keyword evidence="2" id="KW-1185">Reference proteome</keyword>
<name>A0A067M236_BOTB1</name>
<gene>
    <name evidence="1" type="ORF">BOTBODRAFT_69033</name>
</gene>
<dbReference type="AlphaFoldDB" id="A0A067M236"/>
<reference evidence="2" key="1">
    <citation type="journal article" date="2014" name="Proc. Natl. Acad. Sci. U.S.A.">
        <title>Extensive sampling of basidiomycete genomes demonstrates inadequacy of the white-rot/brown-rot paradigm for wood decay fungi.</title>
        <authorList>
            <person name="Riley R."/>
            <person name="Salamov A.A."/>
            <person name="Brown D.W."/>
            <person name="Nagy L.G."/>
            <person name="Floudas D."/>
            <person name="Held B.W."/>
            <person name="Levasseur A."/>
            <person name="Lombard V."/>
            <person name="Morin E."/>
            <person name="Otillar R."/>
            <person name="Lindquist E.A."/>
            <person name="Sun H."/>
            <person name="LaButti K.M."/>
            <person name="Schmutz J."/>
            <person name="Jabbour D."/>
            <person name="Luo H."/>
            <person name="Baker S.E."/>
            <person name="Pisabarro A.G."/>
            <person name="Walton J.D."/>
            <person name="Blanchette R.A."/>
            <person name="Henrissat B."/>
            <person name="Martin F."/>
            <person name="Cullen D."/>
            <person name="Hibbett D.S."/>
            <person name="Grigoriev I.V."/>
        </authorList>
    </citation>
    <scope>NUCLEOTIDE SEQUENCE [LARGE SCALE GENOMIC DNA]</scope>
    <source>
        <strain evidence="2">FD-172 SS1</strain>
    </source>
</reference>
<feature type="non-terminal residue" evidence="1">
    <location>
        <position position="1"/>
    </location>
</feature>
<dbReference type="InParanoid" id="A0A067M236"/>
<protein>
    <submittedName>
        <fullName evidence="1">Uncharacterized protein</fullName>
    </submittedName>
</protein>
<dbReference type="EMBL" id="KL198076">
    <property type="protein sequence ID" value="KDQ09634.1"/>
    <property type="molecule type" value="Genomic_DNA"/>
</dbReference>
<accession>A0A067M236</accession>